<organism evidence="1 2">
    <name type="scientific">Lentisphaera araneosa HTCC2155</name>
    <dbReference type="NCBI Taxonomy" id="313628"/>
    <lineage>
        <taxon>Bacteria</taxon>
        <taxon>Pseudomonadati</taxon>
        <taxon>Lentisphaerota</taxon>
        <taxon>Lentisphaeria</taxon>
        <taxon>Lentisphaerales</taxon>
        <taxon>Lentisphaeraceae</taxon>
        <taxon>Lentisphaera</taxon>
    </lineage>
</organism>
<gene>
    <name evidence="1" type="ORF">LNTAR_09534</name>
</gene>
<accession>A6DIE8</accession>
<keyword evidence="2" id="KW-1185">Reference proteome</keyword>
<evidence type="ECO:0000313" key="2">
    <source>
        <dbReference type="Proteomes" id="UP000004947"/>
    </source>
</evidence>
<proteinExistence type="predicted"/>
<comment type="caution">
    <text evidence="1">The sequence shown here is derived from an EMBL/GenBank/DDBJ whole genome shotgun (WGS) entry which is preliminary data.</text>
</comment>
<reference evidence="1 2" key="1">
    <citation type="journal article" date="2010" name="J. Bacteriol.">
        <title>Genome sequence of Lentisphaera araneosa HTCC2155T, the type species of the order Lentisphaerales in the phylum Lentisphaerae.</title>
        <authorList>
            <person name="Thrash J.C."/>
            <person name="Cho J.C."/>
            <person name="Vergin K.L."/>
            <person name="Morris R.M."/>
            <person name="Giovannoni S.J."/>
        </authorList>
    </citation>
    <scope>NUCLEOTIDE SEQUENCE [LARGE SCALE GENOMIC DNA]</scope>
    <source>
        <strain evidence="1 2">HTCC2155</strain>
    </source>
</reference>
<name>A6DIE8_9BACT</name>
<sequence length="63" mass="6976">MRKEILMSLGLGLAMTILAEQKIEIVETTASAVFKQYHTSHAVDGVISDESRWIDGKDENGKI</sequence>
<dbReference type="STRING" id="313628.LNTAR_09534"/>
<dbReference type="RefSeq" id="WP_007277679.1">
    <property type="nucleotide sequence ID" value="NZ_ABCK01000004.1"/>
</dbReference>
<dbReference type="EMBL" id="ABCK01000004">
    <property type="protein sequence ID" value="EDM28802.1"/>
    <property type="molecule type" value="Genomic_DNA"/>
</dbReference>
<dbReference type="Proteomes" id="UP000004947">
    <property type="component" value="Unassembled WGS sequence"/>
</dbReference>
<protein>
    <submittedName>
        <fullName evidence="1">Uncharacterized protein</fullName>
    </submittedName>
</protein>
<evidence type="ECO:0000313" key="1">
    <source>
        <dbReference type="EMBL" id="EDM28802.1"/>
    </source>
</evidence>
<dbReference type="AlphaFoldDB" id="A6DIE8"/>